<keyword evidence="2" id="KW-1185">Reference proteome</keyword>
<evidence type="ECO:0000313" key="2">
    <source>
        <dbReference type="Proteomes" id="UP001357485"/>
    </source>
</evidence>
<feature type="non-terminal residue" evidence="1">
    <location>
        <position position="133"/>
    </location>
</feature>
<dbReference type="Proteomes" id="UP001357485">
    <property type="component" value="Unassembled WGS sequence"/>
</dbReference>
<organism evidence="1 2">
    <name type="scientific">Cryomyces antarcticus</name>
    <dbReference type="NCBI Taxonomy" id="329879"/>
    <lineage>
        <taxon>Eukaryota</taxon>
        <taxon>Fungi</taxon>
        <taxon>Dikarya</taxon>
        <taxon>Ascomycota</taxon>
        <taxon>Pezizomycotina</taxon>
        <taxon>Dothideomycetes</taxon>
        <taxon>Dothideomycetes incertae sedis</taxon>
        <taxon>Cryomyces</taxon>
    </lineage>
</organism>
<evidence type="ECO:0000313" key="1">
    <source>
        <dbReference type="EMBL" id="KAK5045116.1"/>
    </source>
</evidence>
<proteinExistence type="predicted"/>
<accession>A0ABR0ITR0</accession>
<gene>
    <name evidence="1" type="ORF">LTR16_011424</name>
</gene>
<reference evidence="1 2" key="1">
    <citation type="submission" date="2023-08" db="EMBL/GenBank/DDBJ databases">
        <title>Black Yeasts Isolated from many extreme environments.</title>
        <authorList>
            <person name="Coleine C."/>
            <person name="Stajich J.E."/>
            <person name="Selbmann L."/>
        </authorList>
    </citation>
    <scope>NUCLEOTIDE SEQUENCE [LARGE SCALE GENOMIC DNA]</scope>
    <source>
        <strain evidence="1 2">CCFEE 536</strain>
    </source>
</reference>
<name>A0ABR0ITR0_9PEZI</name>
<comment type="caution">
    <text evidence="1">The sequence shown here is derived from an EMBL/GenBank/DDBJ whole genome shotgun (WGS) entry which is preliminary data.</text>
</comment>
<sequence>MRELLEPYKQYDAKLRQIFAQEPDHPATVNHQINTVPVFAGHEQEVKIRARNLLSETDEEKEQYIMPLKNTERKPNGFPAVVQSFKEFQTNFNLFCESSLTDMDWSNVVAAGSSVVTSLLPVPEQYNNSKRGL</sequence>
<dbReference type="EMBL" id="JAVRRA010028157">
    <property type="protein sequence ID" value="KAK5045116.1"/>
    <property type="molecule type" value="Genomic_DNA"/>
</dbReference>
<protein>
    <submittedName>
        <fullName evidence="1">Uncharacterized protein</fullName>
    </submittedName>
</protein>